<keyword evidence="3" id="KW-0378">Hydrolase</keyword>
<evidence type="ECO:0000256" key="1">
    <source>
        <dbReference type="SAM" id="Phobius"/>
    </source>
</evidence>
<dbReference type="InterPro" id="IPR051916">
    <property type="entry name" value="GPI-anchor_lipid_remodeler"/>
</dbReference>
<dbReference type="EMBL" id="JAGSGD010000001">
    <property type="protein sequence ID" value="MBR7619205.1"/>
    <property type="molecule type" value="Genomic_DNA"/>
</dbReference>
<dbReference type="AlphaFoldDB" id="A0A941CZ01"/>
<dbReference type="GO" id="GO:0004519">
    <property type="term" value="F:endonuclease activity"/>
    <property type="evidence" value="ECO:0007669"/>
    <property type="project" value="UniProtKB-KW"/>
</dbReference>
<evidence type="ECO:0000259" key="2">
    <source>
        <dbReference type="Pfam" id="PF03372"/>
    </source>
</evidence>
<dbReference type="InterPro" id="IPR005135">
    <property type="entry name" value="Endo/exonuclease/phosphatase"/>
</dbReference>
<keyword evidence="1" id="KW-1133">Transmembrane helix</keyword>
<gene>
    <name evidence="3" type="ORF">JKL49_07365</name>
</gene>
<keyword evidence="3" id="KW-0540">Nuclease</keyword>
<dbReference type="PANTHER" id="PTHR14859">
    <property type="entry name" value="CALCOFLUOR WHITE HYPERSENSITIVE PROTEIN PRECURSOR"/>
    <property type="match status" value="1"/>
</dbReference>
<keyword evidence="3" id="KW-0255">Endonuclease</keyword>
<dbReference type="GO" id="GO:0006506">
    <property type="term" value="P:GPI anchor biosynthetic process"/>
    <property type="evidence" value="ECO:0007669"/>
    <property type="project" value="TreeGrafter"/>
</dbReference>
<feature type="transmembrane region" description="Helical" evidence="1">
    <location>
        <begin position="70"/>
        <end position="87"/>
    </location>
</feature>
<dbReference type="Proteomes" id="UP000622580">
    <property type="component" value="Unassembled WGS sequence"/>
</dbReference>
<dbReference type="Pfam" id="PF03372">
    <property type="entry name" value="Exo_endo_phos"/>
    <property type="match status" value="1"/>
</dbReference>
<keyword evidence="1" id="KW-0812">Transmembrane</keyword>
<dbReference type="InterPro" id="IPR036691">
    <property type="entry name" value="Endo/exonu/phosph_ase_sf"/>
</dbReference>
<proteinExistence type="predicted"/>
<comment type="caution">
    <text evidence="3">The sequence shown here is derived from an EMBL/GenBank/DDBJ whole genome shotgun (WGS) entry which is preliminary data.</text>
</comment>
<feature type="transmembrane region" description="Helical" evidence="1">
    <location>
        <begin position="45"/>
        <end position="63"/>
    </location>
</feature>
<organism evidence="3 4">
    <name type="scientific">Phenylobacterium glaciei</name>
    <dbReference type="NCBI Taxonomy" id="2803784"/>
    <lineage>
        <taxon>Bacteria</taxon>
        <taxon>Pseudomonadati</taxon>
        <taxon>Pseudomonadota</taxon>
        <taxon>Alphaproteobacteria</taxon>
        <taxon>Caulobacterales</taxon>
        <taxon>Caulobacteraceae</taxon>
        <taxon>Phenylobacterium</taxon>
    </lineage>
</organism>
<dbReference type="Gene3D" id="3.60.10.10">
    <property type="entry name" value="Endonuclease/exonuclease/phosphatase"/>
    <property type="match status" value="1"/>
</dbReference>
<reference evidence="3" key="1">
    <citation type="submission" date="2021-04" db="EMBL/GenBank/DDBJ databases">
        <title>Draft genome assembly of strain Phenylobacterium sp. 20VBR1 using MiniION and Illumina platforms.</title>
        <authorList>
            <person name="Thomas F.A."/>
            <person name="Krishnan K.P."/>
            <person name="Sinha R.K."/>
        </authorList>
    </citation>
    <scope>NUCLEOTIDE SEQUENCE</scope>
    <source>
        <strain evidence="3">20VBR1</strain>
    </source>
</reference>
<accession>A0A941CZ01</accession>
<dbReference type="PANTHER" id="PTHR14859:SF1">
    <property type="entry name" value="PGAP2-INTERACTING PROTEIN"/>
    <property type="match status" value="1"/>
</dbReference>
<evidence type="ECO:0000313" key="3">
    <source>
        <dbReference type="EMBL" id="MBR7619205.1"/>
    </source>
</evidence>
<feature type="transmembrane region" description="Helical" evidence="1">
    <location>
        <begin position="12"/>
        <end position="33"/>
    </location>
</feature>
<dbReference type="GO" id="GO:0016020">
    <property type="term" value="C:membrane"/>
    <property type="evidence" value="ECO:0007669"/>
    <property type="project" value="GOC"/>
</dbReference>
<keyword evidence="1" id="KW-0472">Membrane</keyword>
<evidence type="ECO:0000313" key="4">
    <source>
        <dbReference type="Proteomes" id="UP000622580"/>
    </source>
</evidence>
<dbReference type="SUPFAM" id="SSF56219">
    <property type="entry name" value="DNase I-like"/>
    <property type="match status" value="1"/>
</dbReference>
<feature type="domain" description="Endonuclease/exonuclease/phosphatase" evidence="2">
    <location>
        <begin position="109"/>
        <end position="324"/>
    </location>
</feature>
<protein>
    <submittedName>
        <fullName evidence="3">Endonuclease/exonuclease/phosphatase family protein</fullName>
    </submittedName>
</protein>
<sequence>MSTVRAGAVRTLVLGSLNFVLALGAALGVLAWAGRFSTMLDLLNHATPLFFASSLALLALSLTKRPRPPLTLALALLGLLGSGLVVGRELAANWAEPKASRAAPRLTVLTQNVWAQNPSPAAMAASILSVDADVVVIEEAVGAGRPVVALVAQAYPYHADCTTVTQWCALAILSKKPIKTWSYHVGSWRPPEWDRLGLVRATIDGGAAGSVEIIGTQLIHPDLKGDAALQALALSQAVDSVNPKTAILVGDFNRTAWAYSLKQFDARTTLRRRTHGLATWPARWPTAAGGWAWPIPFLPIDQVYAGSSWRVVSLQRSPASTSDHYGVVTTLSYEPR</sequence>
<dbReference type="RefSeq" id="WP_215339442.1">
    <property type="nucleotide sequence ID" value="NZ_JAGSGD010000001.1"/>
</dbReference>
<keyword evidence="4" id="KW-1185">Reference proteome</keyword>
<name>A0A941CZ01_9CAUL</name>